<evidence type="ECO:0000259" key="4">
    <source>
        <dbReference type="PROSITE" id="PS50956"/>
    </source>
</evidence>
<dbReference type="InterPro" id="IPR036388">
    <property type="entry name" value="WH-like_DNA-bd_sf"/>
</dbReference>
<dbReference type="SUPFAM" id="SSF54909">
    <property type="entry name" value="Dimeric alpha+beta barrel"/>
    <property type="match status" value="1"/>
</dbReference>
<keyword evidence="1" id="KW-0805">Transcription regulation</keyword>
<reference evidence="5 6" key="2">
    <citation type="journal article" date="2010" name="J. Bacteriol.">
        <title>Complete genome sequence of the photosynthetic purple nonsulfur bacterium Rhodobacter capsulatus SB 1003.</title>
        <authorList>
            <person name="Strnad H."/>
            <person name="Lapidus A."/>
            <person name="Paces J."/>
            <person name="Ulbrich P."/>
            <person name="Vlcek C."/>
            <person name="Paces V."/>
            <person name="Haselkorn R."/>
        </authorList>
    </citation>
    <scope>NUCLEOTIDE SEQUENCE [LARGE SCALE GENOMIC DNA]</scope>
    <source>
        <strain evidence="6">ATCC BAA-309 / NBRC 16581 / SB1003</strain>
    </source>
</reference>
<dbReference type="GO" id="GO:0043200">
    <property type="term" value="P:response to amino acid"/>
    <property type="evidence" value="ECO:0007669"/>
    <property type="project" value="TreeGrafter"/>
</dbReference>
<dbReference type="Gene3D" id="3.30.70.920">
    <property type="match status" value="1"/>
</dbReference>
<dbReference type="eggNOG" id="COG1522">
    <property type="taxonomic scope" value="Bacteria"/>
</dbReference>
<dbReference type="Pfam" id="PF01037">
    <property type="entry name" value="AsnC_trans_reg"/>
    <property type="match status" value="1"/>
</dbReference>
<evidence type="ECO:0000313" key="5">
    <source>
        <dbReference type="EMBL" id="ADE86869.1"/>
    </source>
</evidence>
<dbReference type="EMBL" id="CP001312">
    <property type="protein sequence ID" value="ADE86869.1"/>
    <property type="molecule type" value="Genomic_DNA"/>
</dbReference>
<dbReference type="AlphaFoldDB" id="D5AR64"/>
<dbReference type="GO" id="GO:0043565">
    <property type="term" value="F:sequence-specific DNA binding"/>
    <property type="evidence" value="ECO:0007669"/>
    <property type="project" value="InterPro"/>
</dbReference>
<dbReference type="STRING" id="272942.RCAP_rcc03145"/>
<evidence type="ECO:0000256" key="2">
    <source>
        <dbReference type="ARBA" id="ARBA00023125"/>
    </source>
</evidence>
<sequence length="179" mass="19918">MWGEPARGAERLDDTDQRLIAALRRDGRAAVSDLAVQLGLSRATVRARIERLVARGEISGFTVMTRADVSAAPVRGMMMLNIDGRATEKVIARLLGLPPVQAVHTTNGQWDLIAEIGARSLEELDETILSIRRLEGVGRTETNLQLSCRNPRPRLPRCWVSCASPRWCPRASRCRRNPR</sequence>
<dbReference type="InterPro" id="IPR019885">
    <property type="entry name" value="Tscrpt_reg_HTH_AsnC-type_CS"/>
</dbReference>
<dbReference type="PANTHER" id="PTHR30154:SF34">
    <property type="entry name" value="TRANSCRIPTIONAL REGULATOR AZLB"/>
    <property type="match status" value="1"/>
</dbReference>
<dbReference type="PROSITE" id="PS00519">
    <property type="entry name" value="HTH_ASNC_1"/>
    <property type="match status" value="1"/>
</dbReference>
<proteinExistence type="predicted"/>
<reference key="1">
    <citation type="submission" date="2008-12" db="EMBL/GenBank/DDBJ databases">
        <title>Complete genome sequence of Rhodobacter capsulatus SB1003.</title>
        <authorList>
            <person name="Strnad H."/>
            <person name="Lapidus A."/>
            <person name="Vlcek C."/>
            <person name="Ulbrich P."/>
            <person name="Paces J."/>
            <person name="Maltsev N."/>
            <person name="Kumar V."/>
            <person name="Kogan Y."/>
            <person name="Milgram A."/>
            <person name="Rebrekov D."/>
            <person name="Mazur M."/>
            <person name="Cox R."/>
            <person name="Kyrpides N."/>
            <person name="Kolar M."/>
            <person name="Sachova J."/>
            <person name="Ridl J."/>
            <person name="Ivanova N."/>
            <person name="Kapatral V."/>
            <person name="Los T."/>
            <person name="Lykidis A."/>
            <person name="Mikhailova N."/>
            <person name="Reznik G."/>
            <person name="Vasieva O."/>
            <person name="Fonstein M."/>
            <person name="Paces V."/>
            <person name="Haselkorn R."/>
        </authorList>
    </citation>
    <scope>NUCLEOTIDE SEQUENCE</scope>
    <source>
        <strain>SB1003</strain>
    </source>
</reference>
<dbReference type="RefSeq" id="WP_013068842.1">
    <property type="nucleotide sequence ID" value="NC_014034.1"/>
</dbReference>
<gene>
    <name evidence="5" type="ordered locus">RCAP_rcc03145</name>
</gene>
<dbReference type="PANTHER" id="PTHR30154">
    <property type="entry name" value="LEUCINE-RESPONSIVE REGULATORY PROTEIN"/>
    <property type="match status" value="1"/>
</dbReference>
<keyword evidence="3" id="KW-0804">Transcription</keyword>
<keyword evidence="6" id="KW-1185">Reference proteome</keyword>
<dbReference type="InterPro" id="IPR000485">
    <property type="entry name" value="AsnC-type_HTH_dom"/>
</dbReference>
<evidence type="ECO:0000256" key="3">
    <source>
        <dbReference type="ARBA" id="ARBA00023163"/>
    </source>
</evidence>
<dbReference type="Proteomes" id="UP000002361">
    <property type="component" value="Chromosome"/>
</dbReference>
<dbReference type="PRINTS" id="PR00033">
    <property type="entry name" value="HTHASNC"/>
</dbReference>
<name>D5AR64_RHOCB</name>
<dbReference type="Pfam" id="PF13404">
    <property type="entry name" value="HTH_AsnC-type"/>
    <property type="match status" value="1"/>
</dbReference>
<feature type="domain" description="HTH asnC-type" evidence="4">
    <location>
        <begin position="12"/>
        <end position="73"/>
    </location>
</feature>
<dbReference type="InterPro" id="IPR011008">
    <property type="entry name" value="Dimeric_a/b-barrel"/>
</dbReference>
<dbReference type="InterPro" id="IPR019887">
    <property type="entry name" value="Tscrpt_reg_AsnC/Lrp_C"/>
</dbReference>
<accession>D5AR64</accession>
<protein>
    <submittedName>
        <fullName evidence="5">Transcriptional regulator, AsnC/Lrp family</fullName>
    </submittedName>
</protein>
<organism evidence="5 6">
    <name type="scientific">Rhodobacter capsulatus (strain ATCC BAA-309 / NBRC 16581 / SB1003)</name>
    <dbReference type="NCBI Taxonomy" id="272942"/>
    <lineage>
        <taxon>Bacteria</taxon>
        <taxon>Pseudomonadati</taxon>
        <taxon>Pseudomonadota</taxon>
        <taxon>Alphaproteobacteria</taxon>
        <taxon>Rhodobacterales</taxon>
        <taxon>Rhodobacter group</taxon>
        <taxon>Rhodobacter</taxon>
    </lineage>
</organism>
<dbReference type="KEGG" id="rcp:RCAP_rcc03145"/>
<keyword evidence="2" id="KW-0238">DNA-binding</keyword>
<dbReference type="PROSITE" id="PS50956">
    <property type="entry name" value="HTH_ASNC_2"/>
    <property type="match status" value="1"/>
</dbReference>
<evidence type="ECO:0000313" key="6">
    <source>
        <dbReference type="Proteomes" id="UP000002361"/>
    </source>
</evidence>
<dbReference type="Gene3D" id="1.10.10.10">
    <property type="entry name" value="Winged helix-like DNA-binding domain superfamily/Winged helix DNA-binding domain"/>
    <property type="match status" value="1"/>
</dbReference>
<dbReference type="GeneID" id="31491933"/>
<dbReference type="GO" id="GO:0005829">
    <property type="term" value="C:cytosol"/>
    <property type="evidence" value="ECO:0007669"/>
    <property type="project" value="TreeGrafter"/>
</dbReference>
<dbReference type="HOGENOM" id="CLU_091233_5_3_5"/>
<evidence type="ECO:0000256" key="1">
    <source>
        <dbReference type="ARBA" id="ARBA00023015"/>
    </source>
</evidence>
<dbReference type="InterPro" id="IPR036390">
    <property type="entry name" value="WH_DNA-bd_sf"/>
</dbReference>
<dbReference type="SMART" id="SM00344">
    <property type="entry name" value="HTH_ASNC"/>
    <property type="match status" value="1"/>
</dbReference>
<dbReference type="InterPro" id="IPR019888">
    <property type="entry name" value="Tscrpt_reg_AsnC-like"/>
</dbReference>
<dbReference type="SUPFAM" id="SSF46785">
    <property type="entry name" value="Winged helix' DNA-binding domain"/>
    <property type="match status" value="1"/>
</dbReference>